<dbReference type="Proteomes" id="UP001141327">
    <property type="component" value="Unassembled WGS sequence"/>
</dbReference>
<keyword evidence="2" id="KW-1185">Reference proteome</keyword>
<evidence type="ECO:0000313" key="2">
    <source>
        <dbReference type="Proteomes" id="UP001141327"/>
    </source>
</evidence>
<reference evidence="1" key="1">
    <citation type="journal article" date="2022" name="bioRxiv">
        <title>Genomics of Preaxostyla Flagellates Illuminates Evolutionary Transitions and the Path Towards Mitochondrial Loss.</title>
        <authorList>
            <person name="Novak L.V.F."/>
            <person name="Treitli S.C."/>
            <person name="Pyrih J."/>
            <person name="Halakuc P."/>
            <person name="Pipaliya S.V."/>
            <person name="Vacek V."/>
            <person name="Brzon O."/>
            <person name="Soukal P."/>
            <person name="Eme L."/>
            <person name="Dacks J.B."/>
            <person name="Karnkowska A."/>
            <person name="Elias M."/>
            <person name="Hampl V."/>
        </authorList>
    </citation>
    <scope>NUCLEOTIDE SEQUENCE</scope>
    <source>
        <strain evidence="1">RCP-MX</strain>
    </source>
</reference>
<comment type="caution">
    <text evidence="1">The sequence shown here is derived from an EMBL/GenBank/DDBJ whole genome shotgun (WGS) entry which is preliminary data.</text>
</comment>
<protein>
    <recommendedName>
        <fullName evidence="3">G domain-containing protein</fullName>
    </recommendedName>
</protein>
<proteinExistence type="predicted"/>
<dbReference type="EMBL" id="JAPMOS010000059">
    <property type="protein sequence ID" value="KAJ4456878.1"/>
    <property type="molecule type" value="Genomic_DNA"/>
</dbReference>
<dbReference type="InterPro" id="IPR027417">
    <property type="entry name" value="P-loop_NTPase"/>
</dbReference>
<organism evidence="1 2">
    <name type="scientific">Paratrimastix pyriformis</name>
    <dbReference type="NCBI Taxonomy" id="342808"/>
    <lineage>
        <taxon>Eukaryota</taxon>
        <taxon>Metamonada</taxon>
        <taxon>Preaxostyla</taxon>
        <taxon>Paratrimastigidae</taxon>
        <taxon>Paratrimastix</taxon>
    </lineage>
</organism>
<evidence type="ECO:0000313" key="1">
    <source>
        <dbReference type="EMBL" id="KAJ4456878.1"/>
    </source>
</evidence>
<accession>A0ABQ8UDL3</accession>
<gene>
    <name evidence="1" type="ORF">PAPYR_7805</name>
</gene>
<sequence length="439" mass="48988">MFCIEESTSIQLGAHKNEQFFLEREDASGSTRRRDPKDSFELDRRSSLMLLHPVGSAHVVLRPNQFPQSTIDSTTPRLAVLHLDVYIRNITPSPIHIETVILLDNSHHFSKRSRELRLDDTLTPNEEHLLHFDIAFVRGQPLVPQVRFEFGFTCGLEPCKARYGVFLMHCSFLHEIMEWLPRPLPDGAPPAPVNILVMGPEGVGKSSFINTILTAIGDTLGTIMAAPAASMGQSITRSLTRYDLPGMPAALIDTWGMDRTHNTPCGSTYEAQVLRALLRGDLPDGFKDHESLEALLPEIARHARTQSRRQAHAILFLVPLSAFSPDQIPSAYRPHKDHLIDVLKDFTPAERKRLVVAFTKPDEIDPTVDDDHPRLRDRAQLSLASRCVTDAVQGVAVVSEAILNYRNRSVRSFALEDVALDALRLALKAACFFRAGFSG</sequence>
<name>A0ABQ8UDL3_9EUKA</name>
<evidence type="ECO:0008006" key="3">
    <source>
        <dbReference type="Google" id="ProtNLM"/>
    </source>
</evidence>
<dbReference type="SUPFAM" id="SSF52540">
    <property type="entry name" value="P-loop containing nucleoside triphosphate hydrolases"/>
    <property type="match status" value="1"/>
</dbReference>
<dbReference type="Gene3D" id="3.40.50.300">
    <property type="entry name" value="P-loop containing nucleotide triphosphate hydrolases"/>
    <property type="match status" value="1"/>
</dbReference>